<sequence length="197" mass="21491">MVSVSSYHISNKAYAKILLHSAKYSMDPVYGVLLGSLNTDGSSDGSVVVSDVVPMFHSHWILSPSMQFGMEQIEIYAKQTGLAIVGSYSGNELASTLSVQPAVAKAASDIDAHFQGGALLLMLDVACIKKQTFAVIPLTLQNTTWKPLNNTPATHDDDCHSYAMGLIKRSLYNQIYDLDNHLEDISLNWLTNNALKI</sequence>
<comment type="similarity">
    <text evidence="1">Belongs to the EMC8/EMC9 family.</text>
</comment>
<dbReference type="EMBL" id="DS022307">
    <property type="protein sequence ID" value="OAJ42265.1"/>
    <property type="molecule type" value="Genomic_DNA"/>
</dbReference>
<dbReference type="Proteomes" id="UP000077115">
    <property type="component" value="Unassembled WGS sequence"/>
</dbReference>
<reference evidence="3 4" key="2">
    <citation type="submission" date="2016-05" db="EMBL/GenBank/DDBJ databases">
        <title>Lineage-specific infection strategies underlie the spectrum of fungal disease in amphibians.</title>
        <authorList>
            <person name="Cuomo C.A."/>
            <person name="Farrer R.A."/>
            <person name="James T."/>
            <person name="Longcore J."/>
            <person name="Birren B."/>
        </authorList>
    </citation>
    <scope>NUCLEOTIDE SEQUENCE [LARGE SCALE GENOMIC DNA]</scope>
    <source>
        <strain evidence="3 4">JEL423</strain>
    </source>
</reference>
<dbReference type="PANTHER" id="PTHR12941">
    <property type="entry name" value="ER MEMBRANE PROTEIN COMPLEX"/>
    <property type="match status" value="1"/>
</dbReference>
<gene>
    <name evidence="3" type="ORF">BDEG_25736</name>
</gene>
<dbReference type="InterPro" id="IPR005366">
    <property type="entry name" value="EMC8/9"/>
</dbReference>
<evidence type="ECO:0000313" key="3">
    <source>
        <dbReference type="EMBL" id="OAJ42265.1"/>
    </source>
</evidence>
<dbReference type="GO" id="GO:0072546">
    <property type="term" value="C:EMC complex"/>
    <property type="evidence" value="ECO:0007669"/>
    <property type="project" value="InterPro"/>
</dbReference>
<dbReference type="InterPro" id="IPR037518">
    <property type="entry name" value="MPN"/>
</dbReference>
<dbReference type="Pfam" id="PF03665">
    <property type="entry name" value="UPF0172"/>
    <property type="match status" value="1"/>
</dbReference>
<organism evidence="3 4">
    <name type="scientific">Batrachochytrium dendrobatidis (strain JEL423)</name>
    <dbReference type="NCBI Taxonomy" id="403673"/>
    <lineage>
        <taxon>Eukaryota</taxon>
        <taxon>Fungi</taxon>
        <taxon>Fungi incertae sedis</taxon>
        <taxon>Chytridiomycota</taxon>
        <taxon>Chytridiomycota incertae sedis</taxon>
        <taxon>Chytridiomycetes</taxon>
        <taxon>Rhizophydiales</taxon>
        <taxon>Rhizophydiales incertae sedis</taxon>
        <taxon>Batrachochytrium</taxon>
    </lineage>
</organism>
<evidence type="ECO:0000256" key="1">
    <source>
        <dbReference type="ARBA" id="ARBA00007461"/>
    </source>
</evidence>
<proteinExistence type="inferred from homology"/>
<dbReference type="OrthoDB" id="194468at2759"/>
<dbReference type="PANTHER" id="PTHR12941:SF10">
    <property type="entry name" value="ER MEMBRANE PROTEIN COMPLEX SUBUNIT 8_9 HOMOLOG"/>
    <property type="match status" value="1"/>
</dbReference>
<name>A0A177WRI5_BATDL</name>
<dbReference type="VEuPathDB" id="FungiDB:BDEG_25736"/>
<dbReference type="AlphaFoldDB" id="A0A177WRI5"/>
<dbReference type="PROSITE" id="PS50249">
    <property type="entry name" value="MPN"/>
    <property type="match status" value="1"/>
</dbReference>
<reference evidence="3 4" key="1">
    <citation type="submission" date="2006-10" db="EMBL/GenBank/DDBJ databases">
        <title>The Genome Sequence of Batrachochytrium dendrobatidis JEL423.</title>
        <authorList>
            <consortium name="The Broad Institute Genome Sequencing Platform"/>
            <person name="Birren B."/>
            <person name="Lander E."/>
            <person name="Galagan J."/>
            <person name="Cuomo C."/>
            <person name="Devon K."/>
            <person name="Jaffe D."/>
            <person name="Butler J."/>
            <person name="Alvarez P."/>
            <person name="Gnerre S."/>
            <person name="Grabherr M."/>
            <person name="Kleber M."/>
            <person name="Mauceli E."/>
            <person name="Brockman W."/>
            <person name="Young S."/>
            <person name="LaButti K."/>
            <person name="Sykes S."/>
            <person name="DeCaprio D."/>
            <person name="Crawford M."/>
            <person name="Koehrsen M."/>
            <person name="Engels R."/>
            <person name="Montgomery P."/>
            <person name="Pearson M."/>
            <person name="Howarth C."/>
            <person name="Larson L."/>
            <person name="White J."/>
            <person name="O'Leary S."/>
            <person name="Kodira C."/>
            <person name="Zeng Q."/>
            <person name="Yandava C."/>
            <person name="Alvarado L."/>
            <person name="Longcore J."/>
            <person name="James T."/>
        </authorList>
    </citation>
    <scope>NUCLEOTIDE SEQUENCE [LARGE SCALE GENOMIC DNA]</scope>
    <source>
        <strain evidence="3 4">JEL423</strain>
    </source>
</reference>
<evidence type="ECO:0000259" key="2">
    <source>
        <dbReference type="PROSITE" id="PS50249"/>
    </source>
</evidence>
<dbReference type="Gene3D" id="3.40.140.10">
    <property type="entry name" value="Cytidine Deaminase, domain 2"/>
    <property type="match status" value="1"/>
</dbReference>
<accession>A0A177WRI5</accession>
<dbReference type="STRING" id="403673.A0A177WRI5"/>
<evidence type="ECO:0000313" key="4">
    <source>
        <dbReference type="Proteomes" id="UP000077115"/>
    </source>
</evidence>
<protein>
    <recommendedName>
        <fullName evidence="2">MPN domain-containing protein</fullName>
    </recommendedName>
</protein>
<dbReference type="eggNOG" id="KOG3289">
    <property type="taxonomic scope" value="Eukaryota"/>
</dbReference>
<feature type="domain" description="MPN" evidence="2">
    <location>
        <begin position="7"/>
        <end position="144"/>
    </location>
</feature>